<organism evidence="1 2">
    <name type="scientific">candidate division WOR-3 bacterium</name>
    <dbReference type="NCBI Taxonomy" id="2052148"/>
    <lineage>
        <taxon>Bacteria</taxon>
        <taxon>Bacteria division WOR-3</taxon>
    </lineage>
</organism>
<protein>
    <submittedName>
        <fullName evidence="1">Uncharacterized protein</fullName>
    </submittedName>
</protein>
<name>A0A9D5K9Y8_UNCW3</name>
<reference evidence="1" key="1">
    <citation type="submission" date="2019-11" db="EMBL/GenBank/DDBJ databases">
        <title>Microbial mats filling the niche in hypersaline microbial mats.</title>
        <authorList>
            <person name="Wong H.L."/>
            <person name="Macleod F.I."/>
            <person name="White R.A. III"/>
            <person name="Burns B.P."/>
        </authorList>
    </citation>
    <scope>NUCLEOTIDE SEQUENCE</scope>
    <source>
        <strain evidence="1">Bin_327</strain>
    </source>
</reference>
<evidence type="ECO:0000313" key="1">
    <source>
        <dbReference type="EMBL" id="MBD3365167.1"/>
    </source>
</evidence>
<sequence>MTKALEDSLIDFFKHTTVSAAILKTFAAAGEPLKFDALIEGVGLRIGKRIPSYAVEGAVKNSLRLLKSSGWVVKEETQFALTDLGRELAERID</sequence>
<accession>A0A9D5K9Y8</accession>
<dbReference type="AlphaFoldDB" id="A0A9D5K9Y8"/>
<evidence type="ECO:0000313" key="2">
    <source>
        <dbReference type="Proteomes" id="UP000630660"/>
    </source>
</evidence>
<gene>
    <name evidence="1" type="ORF">GF359_08125</name>
</gene>
<proteinExistence type="predicted"/>
<dbReference type="EMBL" id="WJKJ01000271">
    <property type="protein sequence ID" value="MBD3365167.1"/>
    <property type="molecule type" value="Genomic_DNA"/>
</dbReference>
<dbReference type="Proteomes" id="UP000630660">
    <property type="component" value="Unassembled WGS sequence"/>
</dbReference>
<comment type="caution">
    <text evidence="1">The sequence shown here is derived from an EMBL/GenBank/DDBJ whole genome shotgun (WGS) entry which is preliminary data.</text>
</comment>